<dbReference type="InterPro" id="IPR001638">
    <property type="entry name" value="Solute-binding_3/MltF_N"/>
</dbReference>
<dbReference type="PANTHER" id="PTHR35936:SF13">
    <property type="entry name" value="HISTIDINE-BINDING PERIPLASMIC PROTEIN"/>
    <property type="match status" value="1"/>
</dbReference>
<dbReference type="SUPFAM" id="SSF53850">
    <property type="entry name" value="Periplasmic binding protein-like II"/>
    <property type="match status" value="1"/>
</dbReference>
<comment type="similarity">
    <text evidence="2 4">Belongs to the bacterial solute-binding protein 3 family.</text>
</comment>
<dbReference type="PANTHER" id="PTHR35936">
    <property type="entry name" value="MEMBRANE-BOUND LYTIC MUREIN TRANSGLYCOSYLASE F"/>
    <property type="match status" value="1"/>
</dbReference>
<feature type="signal peptide" evidence="5">
    <location>
        <begin position="1"/>
        <end position="26"/>
    </location>
</feature>
<feature type="chain" id="PRO_5023843868" evidence="5">
    <location>
        <begin position="27"/>
        <end position="264"/>
    </location>
</feature>
<evidence type="ECO:0000256" key="4">
    <source>
        <dbReference type="RuleBase" id="RU003744"/>
    </source>
</evidence>
<reference evidence="7 8" key="1">
    <citation type="submission" date="2019-08" db="EMBL/GenBank/DDBJ databases">
        <title>Hyperibacter terrae gen. nov., sp. nov. and Hyperibacter viscosus sp. nov., two new members in the family Rhodospirillaceae isolated from the rhizosphere of Hypericum perforatum.</title>
        <authorList>
            <person name="Noviana Z."/>
        </authorList>
    </citation>
    <scope>NUCLEOTIDE SEQUENCE [LARGE SCALE GENOMIC DNA]</scope>
    <source>
        <strain evidence="7 8">R5913</strain>
    </source>
</reference>
<dbReference type="EMBL" id="CP042906">
    <property type="protein sequence ID" value="QEX19392.1"/>
    <property type="molecule type" value="Genomic_DNA"/>
</dbReference>
<dbReference type="Proteomes" id="UP000326202">
    <property type="component" value="Chromosome"/>
</dbReference>
<accession>A0A5J6MP46</accession>
<keyword evidence="3 5" id="KW-0732">Signal</keyword>
<sequence length="264" mass="28728">MAVRGLMGVALATVLAAVIVAPGHVAAETIKVATEASFPPFSKTEADGTITGFEIDLGNAVCERAKLQCEWVKQDFDGLIAGLLAGKYNMIFSSMSITEERKKAVDFSLPYYDTPYRFIAHKSSSIEISNAGLQGKKVGVYAGATQEKYLKAKYDGVVEIRGYDKIDQINADLVTGRIDMAFNEQLAGAEFLKTPEGQAFEFVGPEIKDKAIFGVGAGAVFRKSDGALREKIDDAIRSLYQDGTFDKISQKYFGSMSVRADQNW</sequence>
<comment type="subcellular location">
    <subcellularLocation>
        <location evidence="1">Cell envelope</location>
    </subcellularLocation>
</comment>
<evidence type="ECO:0000313" key="8">
    <source>
        <dbReference type="Proteomes" id="UP000326202"/>
    </source>
</evidence>
<protein>
    <submittedName>
        <fullName evidence="7">ABC transporter substrate-binding protein</fullName>
    </submittedName>
</protein>
<evidence type="ECO:0000256" key="2">
    <source>
        <dbReference type="ARBA" id="ARBA00010333"/>
    </source>
</evidence>
<organism evidence="7 8">
    <name type="scientific">Hypericibacter terrae</name>
    <dbReference type="NCBI Taxonomy" id="2602015"/>
    <lineage>
        <taxon>Bacteria</taxon>
        <taxon>Pseudomonadati</taxon>
        <taxon>Pseudomonadota</taxon>
        <taxon>Alphaproteobacteria</taxon>
        <taxon>Rhodospirillales</taxon>
        <taxon>Dongiaceae</taxon>
        <taxon>Hypericibacter</taxon>
    </lineage>
</organism>
<dbReference type="KEGG" id="htq:FRZ44_47050"/>
<evidence type="ECO:0000256" key="5">
    <source>
        <dbReference type="SAM" id="SignalP"/>
    </source>
</evidence>
<dbReference type="AlphaFoldDB" id="A0A5J6MP46"/>
<keyword evidence="8" id="KW-1185">Reference proteome</keyword>
<evidence type="ECO:0000259" key="6">
    <source>
        <dbReference type="SMART" id="SM00062"/>
    </source>
</evidence>
<evidence type="ECO:0000256" key="3">
    <source>
        <dbReference type="ARBA" id="ARBA00022729"/>
    </source>
</evidence>
<dbReference type="Pfam" id="PF00497">
    <property type="entry name" value="SBP_bac_3"/>
    <property type="match status" value="1"/>
</dbReference>
<gene>
    <name evidence="7" type="ORF">FRZ44_47050</name>
</gene>
<dbReference type="PROSITE" id="PS01039">
    <property type="entry name" value="SBP_BACTERIAL_3"/>
    <property type="match status" value="1"/>
</dbReference>
<evidence type="ECO:0000256" key="1">
    <source>
        <dbReference type="ARBA" id="ARBA00004196"/>
    </source>
</evidence>
<dbReference type="Gene3D" id="3.40.190.10">
    <property type="entry name" value="Periplasmic binding protein-like II"/>
    <property type="match status" value="2"/>
</dbReference>
<dbReference type="OrthoDB" id="9807134at2"/>
<proteinExistence type="inferred from homology"/>
<dbReference type="SMART" id="SM00062">
    <property type="entry name" value="PBPb"/>
    <property type="match status" value="1"/>
</dbReference>
<evidence type="ECO:0000313" key="7">
    <source>
        <dbReference type="EMBL" id="QEX19392.1"/>
    </source>
</evidence>
<name>A0A5J6MP46_9PROT</name>
<dbReference type="InterPro" id="IPR018313">
    <property type="entry name" value="SBP_3_CS"/>
</dbReference>
<dbReference type="RefSeq" id="WP_151179458.1">
    <property type="nucleotide sequence ID" value="NZ_CP042906.1"/>
</dbReference>
<dbReference type="GO" id="GO:0030313">
    <property type="term" value="C:cell envelope"/>
    <property type="evidence" value="ECO:0007669"/>
    <property type="project" value="UniProtKB-SubCell"/>
</dbReference>
<feature type="domain" description="Solute-binding protein family 3/N-terminal" evidence="6">
    <location>
        <begin position="29"/>
        <end position="256"/>
    </location>
</feature>